<feature type="region of interest" description="Disordered" evidence="1">
    <location>
        <begin position="438"/>
        <end position="470"/>
    </location>
</feature>
<feature type="compositionally biased region" description="Gly residues" evidence="1">
    <location>
        <begin position="459"/>
        <end position="469"/>
    </location>
</feature>
<dbReference type="Proteomes" id="UP000015354">
    <property type="component" value="Unassembled WGS sequence"/>
</dbReference>
<organism evidence="2 3">
    <name type="scientific">Strigomonas culicis</name>
    <dbReference type="NCBI Taxonomy" id="28005"/>
    <lineage>
        <taxon>Eukaryota</taxon>
        <taxon>Discoba</taxon>
        <taxon>Euglenozoa</taxon>
        <taxon>Kinetoplastea</taxon>
        <taxon>Metakinetoplastina</taxon>
        <taxon>Trypanosomatida</taxon>
        <taxon>Trypanosomatidae</taxon>
        <taxon>Strigomonadinae</taxon>
        <taxon>Strigomonas</taxon>
    </lineage>
</organism>
<proteinExistence type="predicted"/>
<reference evidence="2 3" key="1">
    <citation type="journal article" date="2013" name="PLoS ONE">
        <title>Predicting the Proteins of Angomonas deanei, Strigomonas culicis and Their Respective Endosymbionts Reveals New Aspects of the Trypanosomatidae Family.</title>
        <authorList>
            <person name="Motta M.C."/>
            <person name="Martins A.C."/>
            <person name="de Souza S.S."/>
            <person name="Catta-Preta C.M."/>
            <person name="Silva R."/>
            <person name="Klein C.C."/>
            <person name="de Almeida L.G."/>
            <person name="de Lima Cunha O."/>
            <person name="Ciapina L.P."/>
            <person name="Brocchi M."/>
            <person name="Colabardini A.C."/>
            <person name="de Araujo Lima B."/>
            <person name="Machado C.R."/>
            <person name="de Almeida Soares C.M."/>
            <person name="Probst C.M."/>
            <person name="de Menezes C.B."/>
            <person name="Thompson C.E."/>
            <person name="Bartholomeu D.C."/>
            <person name="Gradia D.F."/>
            <person name="Pavoni D.P."/>
            <person name="Grisard E.C."/>
            <person name="Fantinatti-Garboggini F."/>
            <person name="Marchini F.K."/>
            <person name="Rodrigues-Luiz G.F."/>
            <person name="Wagner G."/>
            <person name="Goldman G.H."/>
            <person name="Fietto J.L."/>
            <person name="Elias M.C."/>
            <person name="Goldman M.H."/>
            <person name="Sagot M.F."/>
            <person name="Pereira M."/>
            <person name="Stoco P.H."/>
            <person name="de Mendonca-Neto R.P."/>
            <person name="Teixeira S.M."/>
            <person name="Maciel T.E."/>
            <person name="de Oliveira Mendes T.A."/>
            <person name="Urmenyi T.P."/>
            <person name="de Souza W."/>
            <person name="Schenkman S."/>
            <person name="de Vasconcelos A.T."/>
        </authorList>
    </citation>
    <scope>NUCLEOTIDE SEQUENCE [LARGE SCALE GENOMIC DNA]</scope>
</reference>
<evidence type="ECO:0000313" key="2">
    <source>
        <dbReference type="EMBL" id="EPY17134.1"/>
    </source>
</evidence>
<name>S9TJZ6_9TRYP</name>
<evidence type="ECO:0000313" key="3">
    <source>
        <dbReference type="Proteomes" id="UP000015354"/>
    </source>
</evidence>
<keyword evidence="3" id="KW-1185">Reference proteome</keyword>
<protein>
    <submittedName>
        <fullName evidence="2">Uncharacterized protein</fullName>
    </submittedName>
</protein>
<gene>
    <name evidence="2" type="ORF">STCU_10805</name>
</gene>
<feature type="compositionally biased region" description="Polar residues" evidence="1">
    <location>
        <begin position="442"/>
        <end position="457"/>
    </location>
</feature>
<dbReference type="AlphaFoldDB" id="S9TJZ6"/>
<comment type="caution">
    <text evidence="2">The sequence shown here is derived from an EMBL/GenBank/DDBJ whole genome shotgun (WGS) entry which is preliminary data.</text>
</comment>
<feature type="region of interest" description="Disordered" evidence="1">
    <location>
        <begin position="192"/>
        <end position="251"/>
    </location>
</feature>
<dbReference type="EMBL" id="ATMH01010654">
    <property type="protein sequence ID" value="EPY17134.1"/>
    <property type="molecule type" value="Genomic_DNA"/>
</dbReference>
<accession>S9TJZ6</accession>
<evidence type="ECO:0000256" key="1">
    <source>
        <dbReference type="SAM" id="MobiDB-lite"/>
    </source>
</evidence>
<feature type="compositionally biased region" description="Basic and acidic residues" evidence="1">
    <location>
        <begin position="230"/>
        <end position="247"/>
    </location>
</feature>
<feature type="region of interest" description="Disordered" evidence="1">
    <location>
        <begin position="363"/>
        <end position="385"/>
    </location>
</feature>
<sequence>MSAATKEEQDQQAKADYSSIDKATIFDHVSREELMLLLSTVTVTDDNEVLVQFVATKLLDQFFSFFETIEQGYANNKTNHKSSSDRPAYFLKSVRDYIFSVCIKMCAMTEKNNNLLLLDHNVHIQSICKRQHISLYTSSSSTATPLSADVATGGAAQHGLHHNMGDIVTNALASIFYCCLLEEMAQLEGEAAEGPRVASDSARAPARKGGAQPHGRGGNTPTTATNKRKRGEDRAAREAAPHAADAKRRQRQNVLLPPPVLLFPFMSVGKDTLVGVCVPKSALEGAAAVPRPAPSHTDGLADGVRTEEGEFLNCRIASRGIQVPPFRSFLTRGQQQQPPDGGDAKADALFSYEVVWLDEAPPSYDAHTPRGSAPPSDERCARPLDGLLPFASPPAASPVAPSRVWSLYEGVLGGFAKLHCTVHRSIFMRDILEKGEDEKRTSTTGHANSSAANTKSGKGTAGGPSGLDGAGQKDDPYVYYGIAPKKPKRKPFVLAYDRQMKRMDPLRLHADTHLAIGENLLLLYGDTQSEAMTHFLKPKCSRR</sequence>